<gene>
    <name evidence="5" type="primary">vapC</name>
    <name evidence="7" type="ORF">HA252_00130</name>
    <name evidence="8" type="ORF">J4203_06160</name>
</gene>
<dbReference type="Proteomes" id="UP000678237">
    <property type="component" value="Unassembled WGS sequence"/>
</dbReference>
<dbReference type="SUPFAM" id="SSF88723">
    <property type="entry name" value="PIN domain-like"/>
    <property type="match status" value="1"/>
</dbReference>
<organism evidence="7 9">
    <name type="scientific">Candidatus Iainarchaeum sp</name>
    <dbReference type="NCBI Taxonomy" id="3101447"/>
    <lineage>
        <taxon>Archaea</taxon>
        <taxon>Candidatus Iainarchaeota</taxon>
        <taxon>Candidatus Iainarchaeia</taxon>
        <taxon>Candidatus Iainarchaeales</taxon>
        <taxon>Candidatus Iainarchaeaceae</taxon>
        <taxon>Candidatus Iainarchaeum</taxon>
    </lineage>
</organism>
<dbReference type="HAMAP" id="MF_00265">
    <property type="entry name" value="VapC_Nob1"/>
    <property type="match status" value="1"/>
</dbReference>
<comment type="function">
    <text evidence="5">Toxic component of a toxin-antitoxin (TA) system. An RNase.</text>
</comment>
<dbReference type="Proteomes" id="UP000564964">
    <property type="component" value="Unassembled WGS sequence"/>
</dbReference>
<evidence type="ECO:0000259" key="6">
    <source>
        <dbReference type="SMART" id="SM00670"/>
    </source>
</evidence>
<evidence type="ECO:0000256" key="4">
    <source>
        <dbReference type="ARBA" id="ARBA00022801"/>
    </source>
</evidence>
<keyword evidence="3 5" id="KW-0479">Metal-binding</keyword>
<comment type="caution">
    <text evidence="7">The sequence shown here is derived from an EMBL/GenBank/DDBJ whole genome shotgun (WGS) entry which is preliminary data.</text>
</comment>
<dbReference type="InterPro" id="IPR029060">
    <property type="entry name" value="PIN-like_dom_sf"/>
</dbReference>
<evidence type="ECO:0000313" key="7">
    <source>
        <dbReference type="EMBL" id="HIH15800.1"/>
    </source>
</evidence>
<dbReference type="InterPro" id="IPR002716">
    <property type="entry name" value="PIN_dom"/>
</dbReference>
<feature type="binding site" evidence="5">
    <location>
        <position position="6"/>
    </location>
    <ligand>
        <name>Mg(2+)</name>
        <dbReference type="ChEBI" id="CHEBI:18420"/>
    </ligand>
</feature>
<comment type="similarity">
    <text evidence="5">Belongs to the PINc/VapC protein family.</text>
</comment>
<reference evidence="7" key="1">
    <citation type="journal article" date="2020" name="bioRxiv">
        <title>A rank-normalized archaeal taxonomy based on genome phylogeny resolves widespread incomplete and uneven classifications.</title>
        <authorList>
            <person name="Rinke C."/>
            <person name="Chuvochina M."/>
            <person name="Mussig A.J."/>
            <person name="Chaumeil P.-A."/>
            <person name="Waite D.W."/>
            <person name="Whitman W.B."/>
            <person name="Parks D.H."/>
            <person name="Hugenholtz P."/>
        </authorList>
    </citation>
    <scope>NUCLEOTIDE SEQUENCE</scope>
    <source>
        <strain evidence="7">UBA10219</strain>
    </source>
</reference>
<keyword evidence="4 5" id="KW-0378">Hydrolase</keyword>
<evidence type="ECO:0000313" key="8">
    <source>
        <dbReference type="EMBL" id="MBS3063428.1"/>
    </source>
</evidence>
<keyword evidence="2 5" id="KW-0540">Nuclease</keyword>
<reference evidence="8" key="3">
    <citation type="submission" date="2021-05" db="EMBL/GenBank/DDBJ databases">
        <title>Protein family content uncovers lineage relationships and bacterial pathway maintenance mechanisms in DPANN archaea.</title>
        <authorList>
            <person name="Castelle C.J."/>
            <person name="Meheust R."/>
            <person name="Jaffe A.L."/>
            <person name="Seitz K."/>
            <person name="Gong X."/>
            <person name="Baker B.J."/>
            <person name="Banfield J.F."/>
        </authorList>
    </citation>
    <scope>NUCLEOTIDE SEQUENCE</scope>
    <source>
        <strain evidence="8">RIFCSPLOWO2_01_FULL_58_19</strain>
    </source>
</reference>
<proteinExistence type="inferred from homology"/>
<evidence type="ECO:0000256" key="1">
    <source>
        <dbReference type="ARBA" id="ARBA00022649"/>
    </source>
</evidence>
<evidence type="ECO:0000256" key="5">
    <source>
        <dbReference type="HAMAP-Rule" id="MF_00265"/>
    </source>
</evidence>
<dbReference type="GO" id="GO:0000287">
    <property type="term" value="F:magnesium ion binding"/>
    <property type="evidence" value="ECO:0007669"/>
    <property type="project" value="UniProtKB-UniRule"/>
</dbReference>
<evidence type="ECO:0000256" key="2">
    <source>
        <dbReference type="ARBA" id="ARBA00022722"/>
    </source>
</evidence>
<keyword evidence="5" id="KW-0800">Toxin</keyword>
<dbReference type="EMBL" id="DUGH01000003">
    <property type="protein sequence ID" value="HIH15800.1"/>
    <property type="molecule type" value="Genomic_DNA"/>
</dbReference>
<feature type="binding site" evidence="5">
    <location>
        <position position="95"/>
    </location>
    <ligand>
        <name>Mg(2+)</name>
        <dbReference type="ChEBI" id="CHEBI:18420"/>
    </ligand>
</feature>
<keyword evidence="5" id="KW-0460">Magnesium</keyword>
<dbReference type="SMART" id="SM00670">
    <property type="entry name" value="PINc"/>
    <property type="match status" value="1"/>
</dbReference>
<comment type="cofactor">
    <cofactor evidence="5">
        <name>Mg(2+)</name>
        <dbReference type="ChEBI" id="CHEBI:18420"/>
    </cofactor>
</comment>
<dbReference type="GO" id="GO:0090729">
    <property type="term" value="F:toxin activity"/>
    <property type="evidence" value="ECO:0007669"/>
    <property type="project" value="UniProtKB-KW"/>
</dbReference>
<sequence length="126" mass="13776">MNALIDSSAWVSFFAKGPLADKVAKYVENANPKNHFTPTVVLYEVYKKIKKTFDDQTAADNVAKIVAWTTIVDLTQELSLLAADKSLETGLGMADAIVLVTAEKKRATLITADNDFRGQSNVVLIE</sequence>
<reference evidence="8" key="2">
    <citation type="submission" date="2021-03" db="EMBL/GenBank/DDBJ databases">
        <authorList>
            <person name="Jaffe A."/>
        </authorList>
    </citation>
    <scope>NUCLEOTIDE SEQUENCE</scope>
    <source>
        <strain evidence="8">RIFCSPLOWO2_01_FULL_58_19</strain>
    </source>
</reference>
<dbReference type="GO" id="GO:0016787">
    <property type="term" value="F:hydrolase activity"/>
    <property type="evidence" value="ECO:0007669"/>
    <property type="project" value="UniProtKB-KW"/>
</dbReference>
<name>A0A7J4JFA3_9ARCH</name>
<dbReference type="CDD" id="cd18686">
    <property type="entry name" value="PIN_VapC-like"/>
    <property type="match status" value="1"/>
</dbReference>
<evidence type="ECO:0000256" key="3">
    <source>
        <dbReference type="ARBA" id="ARBA00022723"/>
    </source>
</evidence>
<dbReference type="AlphaFoldDB" id="A0A7J4JFA3"/>
<dbReference type="InterPro" id="IPR022907">
    <property type="entry name" value="VapC_family"/>
</dbReference>
<accession>A0A7J4JFA3</accession>
<dbReference type="GO" id="GO:0004540">
    <property type="term" value="F:RNA nuclease activity"/>
    <property type="evidence" value="ECO:0007669"/>
    <property type="project" value="InterPro"/>
</dbReference>
<keyword evidence="1 5" id="KW-1277">Toxin-antitoxin system</keyword>
<dbReference type="Pfam" id="PF01850">
    <property type="entry name" value="PIN"/>
    <property type="match status" value="1"/>
</dbReference>
<dbReference type="EC" id="3.1.-.-" evidence="5"/>
<evidence type="ECO:0000313" key="9">
    <source>
        <dbReference type="Proteomes" id="UP000564964"/>
    </source>
</evidence>
<protein>
    <recommendedName>
        <fullName evidence="5">Ribonuclease VapC</fullName>
        <shortName evidence="5">RNase VapC</shortName>
        <ecNumber evidence="5">3.1.-.-</ecNumber>
    </recommendedName>
    <alternativeName>
        <fullName evidence="5">Putative toxin VapC</fullName>
    </alternativeName>
</protein>
<dbReference type="EMBL" id="JAGVWE010000005">
    <property type="protein sequence ID" value="MBS3063428.1"/>
    <property type="molecule type" value="Genomic_DNA"/>
</dbReference>
<dbReference type="Gene3D" id="3.40.50.1010">
    <property type="entry name" value="5'-nuclease"/>
    <property type="match status" value="1"/>
</dbReference>
<feature type="domain" description="PIN" evidence="6">
    <location>
        <begin position="1"/>
        <end position="118"/>
    </location>
</feature>